<feature type="region of interest" description="Disordered" evidence="1">
    <location>
        <begin position="1"/>
        <end position="46"/>
    </location>
</feature>
<feature type="compositionally biased region" description="Low complexity" evidence="1">
    <location>
        <begin position="11"/>
        <end position="36"/>
    </location>
</feature>
<gene>
    <name evidence="2" type="ORF">SK128_015587</name>
</gene>
<proteinExistence type="predicted"/>
<comment type="caution">
    <text evidence="2">The sequence shown here is derived from an EMBL/GenBank/DDBJ whole genome shotgun (WGS) entry which is preliminary data.</text>
</comment>
<dbReference type="EMBL" id="JAXCGZ010015152">
    <property type="protein sequence ID" value="KAK7071071.1"/>
    <property type="molecule type" value="Genomic_DNA"/>
</dbReference>
<dbReference type="Proteomes" id="UP001381693">
    <property type="component" value="Unassembled WGS sequence"/>
</dbReference>
<organism evidence="2 3">
    <name type="scientific">Halocaridina rubra</name>
    <name type="common">Hawaiian red shrimp</name>
    <dbReference type="NCBI Taxonomy" id="373956"/>
    <lineage>
        <taxon>Eukaryota</taxon>
        <taxon>Metazoa</taxon>
        <taxon>Ecdysozoa</taxon>
        <taxon>Arthropoda</taxon>
        <taxon>Crustacea</taxon>
        <taxon>Multicrustacea</taxon>
        <taxon>Malacostraca</taxon>
        <taxon>Eumalacostraca</taxon>
        <taxon>Eucarida</taxon>
        <taxon>Decapoda</taxon>
        <taxon>Pleocyemata</taxon>
        <taxon>Caridea</taxon>
        <taxon>Atyoidea</taxon>
        <taxon>Atyidae</taxon>
        <taxon>Halocaridina</taxon>
    </lineage>
</organism>
<accession>A0AAN8WRM1</accession>
<dbReference type="AlphaFoldDB" id="A0AAN8WRM1"/>
<reference evidence="2 3" key="1">
    <citation type="submission" date="2023-11" db="EMBL/GenBank/DDBJ databases">
        <title>Halocaridina rubra genome assembly.</title>
        <authorList>
            <person name="Smith C."/>
        </authorList>
    </citation>
    <scope>NUCLEOTIDE SEQUENCE [LARGE SCALE GENOMIC DNA]</scope>
    <source>
        <strain evidence="2">EP-1</strain>
        <tissue evidence="2">Whole</tissue>
    </source>
</reference>
<evidence type="ECO:0000313" key="3">
    <source>
        <dbReference type="Proteomes" id="UP001381693"/>
    </source>
</evidence>
<evidence type="ECO:0000256" key="1">
    <source>
        <dbReference type="SAM" id="MobiDB-lite"/>
    </source>
</evidence>
<feature type="compositionally biased region" description="Polar residues" evidence="1">
    <location>
        <begin position="37"/>
        <end position="46"/>
    </location>
</feature>
<evidence type="ECO:0000313" key="2">
    <source>
        <dbReference type="EMBL" id="KAK7071071.1"/>
    </source>
</evidence>
<protein>
    <submittedName>
        <fullName evidence="2">Uncharacterized protein</fullName>
    </submittedName>
</protein>
<name>A0AAN8WRM1_HALRR</name>
<keyword evidence="3" id="KW-1185">Reference proteome</keyword>
<sequence length="66" mass="7207">MNSSRSNKLGKININPSKKQQKKSSGSSTSAKAATPTEQQEQNQQHICELNQAIPSGAELTLNRRI</sequence>